<feature type="domain" description="Transposase putative helix-turn-helix" evidence="10">
    <location>
        <begin position="1"/>
        <end position="45"/>
    </location>
</feature>
<evidence type="ECO:0000313" key="11">
    <source>
        <dbReference type="EMBL" id="TGC08008.1"/>
    </source>
</evidence>
<evidence type="ECO:0000256" key="3">
    <source>
        <dbReference type="ARBA" id="ARBA00022723"/>
    </source>
</evidence>
<dbReference type="GO" id="GO:0006310">
    <property type="term" value="P:DNA recombination"/>
    <property type="evidence" value="ECO:0007669"/>
    <property type="project" value="UniProtKB-KW"/>
</dbReference>
<dbReference type="NCBIfam" id="TIGR01766">
    <property type="entry name" value="IS200/IS605 family accessory protein TnpB-like domain"/>
    <property type="match status" value="1"/>
</dbReference>
<sequence length="445" mass="52145">MQLTLPVKIQPTPEQEPVMWDLSEKCRLVYNFGLSERKDAYKNKIKISYRKQQDDLPNLKQRFPEYNWVYSKVLQGALKCLDNDYKSFFNLRKNKDIRARTPKFKGKQYFTTMIFNQSGFEISDSDDNVIISKSMDTCIHTPGAVYSDQDKIYINFSHKHPSRIPLKFELPVDVFSNQILKDATGIKQVNLYQKDNKDFYISITYEVPIVRYNHVGSYLAIDIGVGKQAMVDSDGKFTELVNRRPDKYWEPKIQSIQSKRDHCRKHSRKWTRLNANLVRMKRKSSNQLKDNQHKITRHIVENNDVNDIIMGKLDIKQMASKKPRSSRKERSQNRGTHNSGHMGRFAQFLTYKAERLGKRVTRIDESYTSKDCCVCKSRQDIGLDVRTYICPICGNILDRDYNSSVNILLRYYEHNALWTSYQHLVGKLRQTGLWIGIIPKGMILK</sequence>
<keyword evidence="2" id="KW-0815">Transposition</keyword>
<evidence type="ECO:0000256" key="1">
    <source>
        <dbReference type="ARBA" id="ARBA00008761"/>
    </source>
</evidence>
<reference evidence="11 12" key="1">
    <citation type="submission" date="2017-11" db="EMBL/GenBank/DDBJ databases">
        <title>Isolation and Characterization of Methanogenic Archaea from Saline Meromictic Lake at Siberia.</title>
        <authorList>
            <person name="Shen Y."/>
            <person name="Huang H.-H."/>
            <person name="Lai M.-C."/>
            <person name="Chen S.-C."/>
        </authorList>
    </citation>
    <scope>NUCLEOTIDE SEQUENCE [LARGE SCALE GENOMIC DNA]</scope>
    <source>
        <strain evidence="11 12">SY-01</strain>
    </source>
</reference>
<comment type="caution">
    <text evidence="11">The sequence shown here is derived from an EMBL/GenBank/DDBJ whole genome shotgun (WGS) entry which is preliminary data.</text>
</comment>
<dbReference type="GO" id="GO:0032196">
    <property type="term" value="P:transposition"/>
    <property type="evidence" value="ECO:0007669"/>
    <property type="project" value="UniProtKB-KW"/>
</dbReference>
<comment type="similarity">
    <text evidence="1">In the C-terminal section; belongs to the transposase 35 family.</text>
</comment>
<dbReference type="Pfam" id="PF12323">
    <property type="entry name" value="HTH_OrfB_IS605"/>
    <property type="match status" value="1"/>
</dbReference>
<dbReference type="RefSeq" id="WP_135390212.1">
    <property type="nucleotide sequence ID" value="NZ_PGGK01000012.1"/>
</dbReference>
<dbReference type="OrthoDB" id="33505at2157"/>
<dbReference type="NCBIfam" id="NF040570">
    <property type="entry name" value="guided_TnpB"/>
    <property type="match status" value="1"/>
</dbReference>
<keyword evidence="4" id="KW-0862">Zinc</keyword>
<evidence type="ECO:0000259" key="10">
    <source>
        <dbReference type="Pfam" id="PF12323"/>
    </source>
</evidence>
<evidence type="ECO:0000256" key="6">
    <source>
        <dbReference type="ARBA" id="ARBA00023172"/>
    </source>
</evidence>
<dbReference type="GO" id="GO:0003677">
    <property type="term" value="F:DNA binding"/>
    <property type="evidence" value="ECO:0007669"/>
    <property type="project" value="UniProtKB-KW"/>
</dbReference>
<dbReference type="Pfam" id="PF07282">
    <property type="entry name" value="Cas12f1-like_TNB"/>
    <property type="match status" value="1"/>
</dbReference>
<dbReference type="GO" id="GO:0046872">
    <property type="term" value="F:metal ion binding"/>
    <property type="evidence" value="ECO:0007669"/>
    <property type="project" value="UniProtKB-KW"/>
</dbReference>
<keyword evidence="6" id="KW-0233">DNA recombination</keyword>
<evidence type="ECO:0000313" key="12">
    <source>
        <dbReference type="Proteomes" id="UP000297295"/>
    </source>
</evidence>
<evidence type="ECO:0000256" key="5">
    <source>
        <dbReference type="ARBA" id="ARBA00023125"/>
    </source>
</evidence>
<dbReference type="InterPro" id="IPR021027">
    <property type="entry name" value="Transposase_put_HTH"/>
</dbReference>
<keyword evidence="12" id="KW-1185">Reference proteome</keyword>
<evidence type="ECO:0000256" key="7">
    <source>
        <dbReference type="SAM" id="MobiDB-lite"/>
    </source>
</evidence>
<feature type="region of interest" description="Disordered" evidence="7">
    <location>
        <begin position="316"/>
        <end position="341"/>
    </location>
</feature>
<dbReference type="Pfam" id="PF01385">
    <property type="entry name" value="OrfB_IS605"/>
    <property type="match status" value="1"/>
</dbReference>
<protein>
    <submittedName>
        <fullName evidence="11">Transposase</fullName>
    </submittedName>
</protein>
<gene>
    <name evidence="11" type="ORF">CUN85_10220</name>
</gene>
<evidence type="ECO:0000256" key="2">
    <source>
        <dbReference type="ARBA" id="ARBA00022578"/>
    </source>
</evidence>
<dbReference type="InterPro" id="IPR001959">
    <property type="entry name" value="Transposase"/>
</dbReference>
<name>A0A4E0PVC8_9EURY</name>
<feature type="domain" description="Cas12f1-like TNB" evidence="9">
    <location>
        <begin position="343"/>
        <end position="407"/>
    </location>
</feature>
<dbReference type="Proteomes" id="UP000297295">
    <property type="component" value="Unassembled WGS sequence"/>
</dbReference>
<accession>A0A4E0PVC8</accession>
<dbReference type="EMBL" id="PGGK01000012">
    <property type="protein sequence ID" value="TGC08008.1"/>
    <property type="molecule type" value="Genomic_DNA"/>
</dbReference>
<evidence type="ECO:0000259" key="8">
    <source>
        <dbReference type="Pfam" id="PF01385"/>
    </source>
</evidence>
<organism evidence="11 12">
    <name type="scientific">Methanolobus halotolerans</name>
    <dbReference type="NCBI Taxonomy" id="2052935"/>
    <lineage>
        <taxon>Archaea</taxon>
        <taxon>Methanobacteriati</taxon>
        <taxon>Methanobacteriota</taxon>
        <taxon>Stenosarchaea group</taxon>
        <taxon>Methanomicrobia</taxon>
        <taxon>Methanosarcinales</taxon>
        <taxon>Methanosarcinaceae</taxon>
        <taxon>Methanolobus</taxon>
    </lineage>
</organism>
<proteinExistence type="inferred from homology"/>
<evidence type="ECO:0000259" key="9">
    <source>
        <dbReference type="Pfam" id="PF07282"/>
    </source>
</evidence>
<dbReference type="InterPro" id="IPR010095">
    <property type="entry name" value="Cas12f1-like_TNB"/>
</dbReference>
<dbReference type="AlphaFoldDB" id="A0A4E0PVC8"/>
<keyword evidence="3" id="KW-0479">Metal-binding</keyword>
<keyword evidence="5" id="KW-0238">DNA-binding</keyword>
<evidence type="ECO:0000256" key="4">
    <source>
        <dbReference type="ARBA" id="ARBA00022833"/>
    </source>
</evidence>
<feature type="domain" description="Probable transposase IS891/IS1136/IS1341" evidence="8">
    <location>
        <begin position="205"/>
        <end position="319"/>
    </location>
</feature>